<dbReference type="Gene3D" id="1.25.40.10">
    <property type="entry name" value="Tetratricopeptide repeat domain"/>
    <property type="match status" value="2"/>
</dbReference>
<dbReference type="InterPro" id="IPR046848">
    <property type="entry name" value="E_motif"/>
</dbReference>
<evidence type="ECO:0000256" key="2">
    <source>
        <dbReference type="PROSITE-ProRule" id="PRU00708"/>
    </source>
</evidence>
<evidence type="ECO:0000256" key="1">
    <source>
        <dbReference type="ARBA" id="ARBA00022737"/>
    </source>
</evidence>
<name>A0AAE2CVE9_9LAMI</name>
<keyword evidence="4" id="KW-1185">Reference proteome</keyword>
<dbReference type="GO" id="GO:0009451">
    <property type="term" value="P:RNA modification"/>
    <property type="evidence" value="ECO:0007669"/>
    <property type="project" value="InterPro"/>
</dbReference>
<evidence type="ECO:0000313" key="3">
    <source>
        <dbReference type="EMBL" id="KAK4435918.1"/>
    </source>
</evidence>
<reference evidence="3" key="1">
    <citation type="submission" date="2020-06" db="EMBL/GenBank/DDBJ databases">
        <authorList>
            <person name="Li T."/>
            <person name="Hu X."/>
            <person name="Zhang T."/>
            <person name="Song X."/>
            <person name="Zhang H."/>
            <person name="Dai N."/>
            <person name="Sheng W."/>
            <person name="Hou X."/>
            <person name="Wei L."/>
        </authorList>
    </citation>
    <scope>NUCLEOTIDE SEQUENCE</scope>
    <source>
        <strain evidence="3">3651</strain>
        <tissue evidence="3">Leaf</tissue>
    </source>
</reference>
<dbReference type="PANTHER" id="PTHR47926:SF452">
    <property type="entry name" value="PENTATRICOPEPTIDE REPEAT-CONTAINING PROTEIN"/>
    <property type="match status" value="1"/>
</dbReference>
<organism evidence="3 4">
    <name type="scientific">Sesamum alatum</name>
    <dbReference type="NCBI Taxonomy" id="300844"/>
    <lineage>
        <taxon>Eukaryota</taxon>
        <taxon>Viridiplantae</taxon>
        <taxon>Streptophyta</taxon>
        <taxon>Embryophyta</taxon>
        <taxon>Tracheophyta</taxon>
        <taxon>Spermatophyta</taxon>
        <taxon>Magnoliopsida</taxon>
        <taxon>eudicotyledons</taxon>
        <taxon>Gunneridae</taxon>
        <taxon>Pentapetalae</taxon>
        <taxon>asterids</taxon>
        <taxon>lamiids</taxon>
        <taxon>Lamiales</taxon>
        <taxon>Pedaliaceae</taxon>
        <taxon>Sesamum</taxon>
    </lineage>
</organism>
<gene>
    <name evidence="3" type="ORF">Salat_0755400</name>
</gene>
<dbReference type="GO" id="GO:0003723">
    <property type="term" value="F:RNA binding"/>
    <property type="evidence" value="ECO:0007669"/>
    <property type="project" value="InterPro"/>
</dbReference>
<dbReference type="PROSITE" id="PS51375">
    <property type="entry name" value="PPR"/>
    <property type="match status" value="1"/>
</dbReference>
<dbReference type="NCBIfam" id="TIGR00756">
    <property type="entry name" value="PPR"/>
    <property type="match status" value="1"/>
</dbReference>
<proteinExistence type="predicted"/>
<evidence type="ECO:0000313" key="4">
    <source>
        <dbReference type="Proteomes" id="UP001293254"/>
    </source>
</evidence>
<sequence length="301" mass="33122">MLSAGLKPSEQTFAAVLGAFGKEKEVQSGVQLHCSIIKMGFESFTFVSNAVLDFYAKIDCLDESYKICGDLPAIEWVKQTHCCIVKPGLDSNVVVGSALIDMYAKCGRLNDARKVFNILPGKNLVSWNAMITGYAQHGFGREALEIYDLMLRNGVKPNDITFIGVLSSCGHVGALEEGLHHFGSMTKDFGVSPRTDHLACIVSLYARKGQTKGAYDFIRRFPGEPNKVVWRCLLSGCVTNKDLELAAYAAEKILSIDPNDASVHVMLSNIYADSNMWSEASQVRKLMEGKALRKETGYSWT</sequence>
<dbReference type="InterPro" id="IPR046960">
    <property type="entry name" value="PPR_At4g14850-like_plant"/>
</dbReference>
<dbReference type="AlphaFoldDB" id="A0AAE2CVE9"/>
<dbReference type="FunFam" id="1.25.40.10:FF:000090">
    <property type="entry name" value="Pentatricopeptide repeat-containing protein, chloroplastic"/>
    <property type="match status" value="1"/>
</dbReference>
<dbReference type="InterPro" id="IPR002885">
    <property type="entry name" value="PPR_rpt"/>
</dbReference>
<keyword evidence="1" id="KW-0677">Repeat</keyword>
<protein>
    <submittedName>
        <fullName evidence="3">Pentatricopeptide repeat-containing protein</fullName>
    </submittedName>
</protein>
<reference evidence="3" key="2">
    <citation type="journal article" date="2024" name="Plant">
        <title>Genomic evolution and insights into agronomic trait innovations of Sesamum species.</title>
        <authorList>
            <person name="Miao H."/>
            <person name="Wang L."/>
            <person name="Qu L."/>
            <person name="Liu H."/>
            <person name="Sun Y."/>
            <person name="Le M."/>
            <person name="Wang Q."/>
            <person name="Wei S."/>
            <person name="Zheng Y."/>
            <person name="Lin W."/>
            <person name="Duan Y."/>
            <person name="Cao H."/>
            <person name="Xiong S."/>
            <person name="Wang X."/>
            <person name="Wei L."/>
            <person name="Li C."/>
            <person name="Ma Q."/>
            <person name="Ju M."/>
            <person name="Zhao R."/>
            <person name="Li G."/>
            <person name="Mu C."/>
            <person name="Tian Q."/>
            <person name="Mei H."/>
            <person name="Zhang T."/>
            <person name="Gao T."/>
            <person name="Zhang H."/>
        </authorList>
    </citation>
    <scope>NUCLEOTIDE SEQUENCE</scope>
    <source>
        <strain evidence="3">3651</strain>
    </source>
</reference>
<dbReference type="PANTHER" id="PTHR47926">
    <property type="entry name" value="PENTATRICOPEPTIDE REPEAT-CONTAINING PROTEIN"/>
    <property type="match status" value="1"/>
</dbReference>
<dbReference type="Pfam" id="PF13041">
    <property type="entry name" value="PPR_2"/>
    <property type="match status" value="1"/>
</dbReference>
<comment type="caution">
    <text evidence="3">The sequence shown here is derived from an EMBL/GenBank/DDBJ whole genome shotgun (WGS) entry which is preliminary data.</text>
</comment>
<dbReference type="Pfam" id="PF01535">
    <property type="entry name" value="PPR"/>
    <property type="match status" value="1"/>
</dbReference>
<dbReference type="Pfam" id="PF20431">
    <property type="entry name" value="E_motif"/>
    <property type="match status" value="1"/>
</dbReference>
<accession>A0AAE2CVE9</accession>
<dbReference type="InterPro" id="IPR011990">
    <property type="entry name" value="TPR-like_helical_dom_sf"/>
</dbReference>
<dbReference type="EMBL" id="JACGWO010000002">
    <property type="protein sequence ID" value="KAK4435918.1"/>
    <property type="molecule type" value="Genomic_DNA"/>
</dbReference>
<feature type="repeat" description="PPR" evidence="2">
    <location>
        <begin position="123"/>
        <end position="157"/>
    </location>
</feature>
<dbReference type="Proteomes" id="UP001293254">
    <property type="component" value="Unassembled WGS sequence"/>
</dbReference>
<dbReference type="SUPFAM" id="SSF48452">
    <property type="entry name" value="TPR-like"/>
    <property type="match status" value="1"/>
</dbReference>